<name>A0AAE8N4Z6_9PEZI</name>
<comment type="caution">
    <text evidence="2">The sequence shown here is derived from an EMBL/GenBank/DDBJ whole genome shotgun (WGS) entry which is preliminary data.</text>
</comment>
<evidence type="ECO:0000256" key="1">
    <source>
        <dbReference type="SAM" id="MobiDB-lite"/>
    </source>
</evidence>
<keyword evidence="3" id="KW-1185">Reference proteome</keyword>
<evidence type="ECO:0000313" key="3">
    <source>
        <dbReference type="Proteomes" id="UP001187682"/>
    </source>
</evidence>
<feature type="region of interest" description="Disordered" evidence="1">
    <location>
        <begin position="32"/>
        <end position="57"/>
    </location>
</feature>
<protein>
    <submittedName>
        <fullName evidence="2">Uncharacterized protein</fullName>
    </submittedName>
</protein>
<sequence length="185" mass="20380">MASPIASLPHEFARVVWASHILSYLNPYTETRSDKHPQATISPSVHQNVDSDEDDDLDDDADIETASQIMELLTPYDTNVREKFLNCVAELLSHSKGGATVTAAALREKEDSVEVDLSRNAGFGALDERYLSLLAGFLASADIVDSAADQVETKEGFRSFLETTIDLNANRLDFWFQKAKDLIGS</sequence>
<proteinExistence type="predicted"/>
<reference evidence="2" key="1">
    <citation type="submission" date="2018-03" db="EMBL/GenBank/DDBJ databases">
        <authorList>
            <person name="Guldener U."/>
        </authorList>
    </citation>
    <scope>NUCLEOTIDE SEQUENCE</scope>
</reference>
<evidence type="ECO:0000313" key="2">
    <source>
        <dbReference type="EMBL" id="SPO06386.1"/>
    </source>
</evidence>
<accession>A0AAE8N4Z6</accession>
<organism evidence="2 3">
    <name type="scientific">Cephalotrichum gorgonifer</name>
    <dbReference type="NCBI Taxonomy" id="2041049"/>
    <lineage>
        <taxon>Eukaryota</taxon>
        <taxon>Fungi</taxon>
        <taxon>Dikarya</taxon>
        <taxon>Ascomycota</taxon>
        <taxon>Pezizomycotina</taxon>
        <taxon>Sordariomycetes</taxon>
        <taxon>Hypocreomycetidae</taxon>
        <taxon>Microascales</taxon>
        <taxon>Microascaceae</taxon>
        <taxon>Cephalotrichum</taxon>
    </lineage>
</organism>
<gene>
    <name evidence="2" type="ORF">DNG_09075</name>
</gene>
<feature type="compositionally biased region" description="Polar residues" evidence="1">
    <location>
        <begin position="39"/>
        <end position="48"/>
    </location>
</feature>
<dbReference type="AlphaFoldDB" id="A0AAE8N4Z6"/>
<dbReference type="Proteomes" id="UP001187682">
    <property type="component" value="Unassembled WGS sequence"/>
</dbReference>
<dbReference type="EMBL" id="ONZQ02000015">
    <property type="protein sequence ID" value="SPO06386.1"/>
    <property type="molecule type" value="Genomic_DNA"/>
</dbReference>